<feature type="compositionally biased region" description="Basic and acidic residues" evidence="7">
    <location>
        <begin position="252"/>
        <end position="261"/>
    </location>
</feature>
<feature type="compositionally biased region" description="Basic and acidic residues" evidence="7">
    <location>
        <begin position="205"/>
        <end position="216"/>
    </location>
</feature>
<keyword evidence="4" id="KW-0963">Cytoplasm</keyword>
<sequence>MTTFHESLKSLISDFEKFLVETLKKEKLSSASKDHKQQILDKISQLRDEYPALRPDDLIINKSRQDLDKVDDESSRTGGSSNADSTEDPYTDQGLLNTGKLQKRYCVIKGEIFYYYEREKDKKQKGAFRLTGYEFKPCPDLVKDQSKKDLCFELVGGEKRIYQFVAQSKDDFENWRKVLLGASYTDDYDDDGDIYEPIEPEPEPEPLKSPRAKAPEIFEADDFYTDPEESAKTNNEELIQDDVYEDTGNTNETERTSKTTEFEQDEEYVDTANPTPPVPDRPLPRPPPLPDSKLPEVPGRGIGHVRVPNLPPPPIPPDTSASSESLPRPPPSIELPPIPTESPPQPKKKKVLPRDQDFENLYYGIWDCKADGPDELSFCKGDVILIINRDFDDKRWWVGELEGKYGLVPKNYLANAYTPATA</sequence>
<dbReference type="SMART" id="SM00326">
    <property type="entry name" value="SH3"/>
    <property type="match status" value="1"/>
</dbReference>
<dbReference type="SMART" id="SM00233">
    <property type="entry name" value="PH"/>
    <property type="match status" value="1"/>
</dbReference>
<dbReference type="InterPro" id="IPR001452">
    <property type="entry name" value="SH3_domain"/>
</dbReference>
<gene>
    <name evidence="10" type="ORF">KUTeg_019724</name>
</gene>
<dbReference type="Proteomes" id="UP001217089">
    <property type="component" value="Unassembled WGS sequence"/>
</dbReference>
<accession>A0ABQ9EJD0</accession>
<dbReference type="PRINTS" id="PR00452">
    <property type="entry name" value="SH3DOMAIN"/>
</dbReference>
<feature type="region of interest" description="Disordered" evidence="7">
    <location>
        <begin position="64"/>
        <end position="95"/>
    </location>
</feature>
<keyword evidence="3 6" id="KW-0728">SH3 domain</keyword>
<dbReference type="SUPFAM" id="SSF50729">
    <property type="entry name" value="PH domain-like"/>
    <property type="match status" value="1"/>
</dbReference>
<dbReference type="Gene3D" id="2.30.29.30">
    <property type="entry name" value="Pleckstrin-homology domain (PH domain)/Phosphotyrosine-binding domain (PTB)"/>
    <property type="match status" value="1"/>
</dbReference>
<evidence type="ECO:0000313" key="11">
    <source>
        <dbReference type="Proteomes" id="UP001217089"/>
    </source>
</evidence>
<feature type="compositionally biased region" description="Pro residues" evidence="7">
    <location>
        <begin position="274"/>
        <end position="290"/>
    </location>
</feature>
<proteinExistence type="inferred from homology"/>
<dbReference type="PANTHER" id="PTHR15129">
    <property type="entry name" value="SRC-ASSOCIATED ADAPTOR PROTEIN"/>
    <property type="match status" value="1"/>
</dbReference>
<protein>
    <recommendedName>
        <fullName evidence="12">Src kinase-associated phosphoprotein 2</fullName>
    </recommendedName>
</protein>
<evidence type="ECO:0000256" key="5">
    <source>
        <dbReference type="ARBA" id="ARBA00022553"/>
    </source>
</evidence>
<comment type="subcellular location">
    <subcellularLocation>
        <location evidence="1">Cytoplasm</location>
    </subcellularLocation>
</comment>
<evidence type="ECO:0000256" key="1">
    <source>
        <dbReference type="ARBA" id="ARBA00004496"/>
    </source>
</evidence>
<dbReference type="Gene3D" id="6.10.250.220">
    <property type="match status" value="1"/>
</dbReference>
<feature type="compositionally biased region" description="Pro residues" evidence="7">
    <location>
        <begin position="327"/>
        <end position="345"/>
    </location>
</feature>
<name>A0ABQ9EJD0_TEGGR</name>
<evidence type="ECO:0000256" key="3">
    <source>
        <dbReference type="ARBA" id="ARBA00022443"/>
    </source>
</evidence>
<dbReference type="PANTHER" id="PTHR15129:SF0">
    <property type="entry name" value="SH3 DOMAIN-CONTAINING PROTEIN"/>
    <property type="match status" value="1"/>
</dbReference>
<dbReference type="Pfam" id="PF00169">
    <property type="entry name" value="PH"/>
    <property type="match status" value="1"/>
</dbReference>
<dbReference type="InterPro" id="IPR037781">
    <property type="entry name" value="SKAP_fam"/>
</dbReference>
<feature type="compositionally biased region" description="Basic and acidic residues" evidence="7">
    <location>
        <begin position="64"/>
        <end position="75"/>
    </location>
</feature>
<evidence type="ECO:0000256" key="2">
    <source>
        <dbReference type="ARBA" id="ARBA00005864"/>
    </source>
</evidence>
<dbReference type="InterPro" id="IPR011993">
    <property type="entry name" value="PH-like_dom_sf"/>
</dbReference>
<feature type="domain" description="PH" evidence="9">
    <location>
        <begin position="89"/>
        <end position="184"/>
    </location>
</feature>
<evidence type="ECO:0000259" key="9">
    <source>
        <dbReference type="PROSITE" id="PS50003"/>
    </source>
</evidence>
<dbReference type="InterPro" id="IPR036028">
    <property type="entry name" value="SH3-like_dom_sf"/>
</dbReference>
<feature type="compositionally biased region" description="Acidic residues" evidence="7">
    <location>
        <begin position="189"/>
        <end position="204"/>
    </location>
</feature>
<keyword evidence="11" id="KW-1185">Reference proteome</keyword>
<dbReference type="EMBL" id="JARBDR010000917">
    <property type="protein sequence ID" value="KAJ8303328.1"/>
    <property type="molecule type" value="Genomic_DNA"/>
</dbReference>
<keyword evidence="5" id="KW-0597">Phosphoprotein</keyword>
<dbReference type="SUPFAM" id="SSF50044">
    <property type="entry name" value="SH3-domain"/>
    <property type="match status" value="1"/>
</dbReference>
<dbReference type="PROSITE" id="PS50003">
    <property type="entry name" value="PH_DOMAIN"/>
    <property type="match status" value="1"/>
</dbReference>
<organism evidence="10 11">
    <name type="scientific">Tegillarca granosa</name>
    <name type="common">Malaysian cockle</name>
    <name type="synonym">Anadara granosa</name>
    <dbReference type="NCBI Taxonomy" id="220873"/>
    <lineage>
        <taxon>Eukaryota</taxon>
        <taxon>Metazoa</taxon>
        <taxon>Spiralia</taxon>
        <taxon>Lophotrochozoa</taxon>
        <taxon>Mollusca</taxon>
        <taxon>Bivalvia</taxon>
        <taxon>Autobranchia</taxon>
        <taxon>Pteriomorphia</taxon>
        <taxon>Arcoida</taxon>
        <taxon>Arcoidea</taxon>
        <taxon>Arcidae</taxon>
        <taxon>Tegillarca</taxon>
    </lineage>
</organism>
<reference evidence="10 11" key="1">
    <citation type="submission" date="2022-12" db="EMBL/GenBank/DDBJ databases">
        <title>Chromosome-level genome of Tegillarca granosa.</title>
        <authorList>
            <person name="Kim J."/>
        </authorList>
    </citation>
    <scope>NUCLEOTIDE SEQUENCE [LARGE SCALE GENOMIC DNA]</scope>
    <source>
        <strain evidence="10">Teg-2019</strain>
        <tissue evidence="10">Adductor muscle</tissue>
    </source>
</reference>
<feature type="compositionally biased region" description="Acidic residues" evidence="7">
    <location>
        <begin position="218"/>
        <end position="228"/>
    </location>
</feature>
<comment type="similarity">
    <text evidence="2">Belongs to the SKAP family.</text>
</comment>
<evidence type="ECO:0000313" key="10">
    <source>
        <dbReference type="EMBL" id="KAJ8303328.1"/>
    </source>
</evidence>
<dbReference type="InterPro" id="IPR001849">
    <property type="entry name" value="PH_domain"/>
</dbReference>
<dbReference type="Pfam" id="PF14604">
    <property type="entry name" value="SH3_9"/>
    <property type="match status" value="1"/>
</dbReference>
<evidence type="ECO:0000256" key="7">
    <source>
        <dbReference type="SAM" id="MobiDB-lite"/>
    </source>
</evidence>
<comment type="caution">
    <text evidence="10">The sequence shown here is derived from an EMBL/GenBank/DDBJ whole genome shotgun (WGS) entry which is preliminary data.</text>
</comment>
<feature type="region of interest" description="Disordered" evidence="7">
    <location>
        <begin position="189"/>
        <end position="353"/>
    </location>
</feature>
<feature type="domain" description="SH3" evidence="8">
    <location>
        <begin position="357"/>
        <end position="418"/>
    </location>
</feature>
<evidence type="ECO:0008006" key="12">
    <source>
        <dbReference type="Google" id="ProtNLM"/>
    </source>
</evidence>
<evidence type="ECO:0000256" key="6">
    <source>
        <dbReference type="PROSITE-ProRule" id="PRU00192"/>
    </source>
</evidence>
<dbReference type="PROSITE" id="PS50002">
    <property type="entry name" value="SH3"/>
    <property type="match status" value="1"/>
</dbReference>
<dbReference type="Gene3D" id="2.30.30.40">
    <property type="entry name" value="SH3 Domains"/>
    <property type="match status" value="1"/>
</dbReference>
<evidence type="ECO:0000259" key="8">
    <source>
        <dbReference type="PROSITE" id="PS50002"/>
    </source>
</evidence>
<evidence type="ECO:0000256" key="4">
    <source>
        <dbReference type="ARBA" id="ARBA00022490"/>
    </source>
</evidence>